<dbReference type="EMBL" id="JAHWGI010000394">
    <property type="protein sequence ID" value="KAK3914917.1"/>
    <property type="molecule type" value="Genomic_DNA"/>
</dbReference>
<organism evidence="1 2">
    <name type="scientific">Frankliniella fusca</name>
    <dbReference type="NCBI Taxonomy" id="407009"/>
    <lineage>
        <taxon>Eukaryota</taxon>
        <taxon>Metazoa</taxon>
        <taxon>Ecdysozoa</taxon>
        <taxon>Arthropoda</taxon>
        <taxon>Hexapoda</taxon>
        <taxon>Insecta</taxon>
        <taxon>Pterygota</taxon>
        <taxon>Neoptera</taxon>
        <taxon>Paraneoptera</taxon>
        <taxon>Thysanoptera</taxon>
        <taxon>Terebrantia</taxon>
        <taxon>Thripoidea</taxon>
        <taxon>Thripidae</taxon>
        <taxon>Frankliniella</taxon>
    </lineage>
</organism>
<dbReference type="AlphaFoldDB" id="A0AAE1LE87"/>
<evidence type="ECO:0000313" key="1">
    <source>
        <dbReference type="EMBL" id="KAK3914917.1"/>
    </source>
</evidence>
<keyword evidence="2" id="KW-1185">Reference proteome</keyword>
<evidence type="ECO:0000313" key="2">
    <source>
        <dbReference type="Proteomes" id="UP001219518"/>
    </source>
</evidence>
<reference evidence="1" key="2">
    <citation type="journal article" date="2023" name="BMC Genomics">
        <title>Pest status, molecular evolution, and epigenetic factors derived from the genome assembly of Frankliniella fusca, a thysanopteran phytovirus vector.</title>
        <authorList>
            <person name="Catto M.A."/>
            <person name="Labadie P.E."/>
            <person name="Jacobson A.L."/>
            <person name="Kennedy G.G."/>
            <person name="Srinivasan R."/>
            <person name="Hunt B.G."/>
        </authorList>
    </citation>
    <scope>NUCLEOTIDE SEQUENCE</scope>
    <source>
        <strain evidence="1">PL_HMW_Pooled</strain>
    </source>
</reference>
<accession>A0AAE1LE87</accession>
<protein>
    <submittedName>
        <fullName evidence="1">Protein get1</fullName>
    </submittedName>
</protein>
<sequence length="82" mass="9344">MPSVFCGNVHKKLLARASLVTLRLVPINAVRKAVRQNKNCLQLCHPTQSQTNAESRSRRQREVNTLNIDINLTFVSERFVRG</sequence>
<proteinExistence type="predicted"/>
<gene>
    <name evidence="1" type="ORF">KUF71_005605</name>
</gene>
<name>A0AAE1LE87_9NEOP</name>
<reference evidence="1" key="1">
    <citation type="submission" date="2021-07" db="EMBL/GenBank/DDBJ databases">
        <authorList>
            <person name="Catto M.A."/>
            <person name="Jacobson A."/>
            <person name="Kennedy G."/>
            <person name="Labadie P."/>
            <person name="Hunt B.G."/>
            <person name="Srinivasan R."/>
        </authorList>
    </citation>
    <scope>NUCLEOTIDE SEQUENCE</scope>
    <source>
        <strain evidence="1">PL_HMW_Pooled</strain>
        <tissue evidence="1">Head</tissue>
    </source>
</reference>
<dbReference type="Proteomes" id="UP001219518">
    <property type="component" value="Unassembled WGS sequence"/>
</dbReference>
<comment type="caution">
    <text evidence="1">The sequence shown here is derived from an EMBL/GenBank/DDBJ whole genome shotgun (WGS) entry which is preliminary data.</text>
</comment>